<feature type="region of interest" description="Disordered" evidence="1">
    <location>
        <begin position="108"/>
        <end position="127"/>
    </location>
</feature>
<dbReference type="EMBL" id="KB740082">
    <property type="protein sequence ID" value="ENN81592.1"/>
    <property type="molecule type" value="Genomic_DNA"/>
</dbReference>
<reference evidence="2 4" key="1">
    <citation type="journal article" date="2013" name="Genome Biol.">
        <title>Draft genome of the mountain pine beetle, Dendroctonus ponderosae Hopkins, a major forest pest.</title>
        <authorList>
            <person name="Keeling C.I."/>
            <person name="Yuen M.M."/>
            <person name="Liao N.Y."/>
            <person name="Docking T.R."/>
            <person name="Chan S.K."/>
            <person name="Taylor G.A."/>
            <person name="Palmquist D.L."/>
            <person name="Jackman S.D."/>
            <person name="Nguyen A."/>
            <person name="Li M."/>
            <person name="Henderson H."/>
            <person name="Janes J.K."/>
            <person name="Zhao Y."/>
            <person name="Pandoh P."/>
            <person name="Moore R."/>
            <person name="Sperling F.A."/>
            <person name="Huber D.P."/>
            <person name="Birol I."/>
            <person name="Jones S.J."/>
            <person name="Bohlmann J."/>
        </authorList>
    </citation>
    <scope>NUCLEOTIDE SEQUENCE</scope>
</reference>
<evidence type="ECO:0000256" key="1">
    <source>
        <dbReference type="SAM" id="MobiDB-lite"/>
    </source>
</evidence>
<feature type="non-terminal residue" evidence="2">
    <location>
        <position position="1"/>
    </location>
</feature>
<evidence type="ECO:0000313" key="4">
    <source>
        <dbReference type="Proteomes" id="UP000030742"/>
    </source>
</evidence>
<evidence type="ECO:0000313" key="2">
    <source>
        <dbReference type="EMBL" id="ENN81592.1"/>
    </source>
</evidence>
<dbReference type="EMBL" id="KB631720">
    <property type="protein sequence ID" value="ERL85580.1"/>
    <property type="molecule type" value="Genomic_DNA"/>
</dbReference>
<evidence type="ECO:0000313" key="3">
    <source>
        <dbReference type="EMBL" id="ERL85580.1"/>
    </source>
</evidence>
<dbReference type="Proteomes" id="UP000030742">
    <property type="component" value="Unassembled WGS sequence"/>
</dbReference>
<name>N6USA8_DENPD</name>
<proteinExistence type="predicted"/>
<accession>N6USA8</accession>
<gene>
    <name evidence="3" type="ORF">D910_02999</name>
    <name evidence="2" type="ORF">YQE_02002</name>
</gene>
<organism evidence="2">
    <name type="scientific">Dendroctonus ponderosae</name>
    <name type="common">Mountain pine beetle</name>
    <dbReference type="NCBI Taxonomy" id="77166"/>
    <lineage>
        <taxon>Eukaryota</taxon>
        <taxon>Metazoa</taxon>
        <taxon>Ecdysozoa</taxon>
        <taxon>Arthropoda</taxon>
        <taxon>Hexapoda</taxon>
        <taxon>Insecta</taxon>
        <taxon>Pterygota</taxon>
        <taxon>Neoptera</taxon>
        <taxon>Endopterygota</taxon>
        <taxon>Coleoptera</taxon>
        <taxon>Polyphaga</taxon>
        <taxon>Cucujiformia</taxon>
        <taxon>Curculionidae</taxon>
        <taxon>Scolytinae</taxon>
        <taxon>Dendroctonus</taxon>
    </lineage>
</organism>
<protein>
    <submittedName>
        <fullName evidence="2">Uncharacterized protein</fullName>
    </submittedName>
</protein>
<dbReference type="HOGENOM" id="CLU_1637150_0_0_1"/>
<dbReference type="AlphaFoldDB" id="N6USA8"/>
<sequence length="162" mass="18085">MVFVCPTKEESEAISQMSSKMRDALQQIEKELSIKVKPICVPCCVPLCDYPSASNEKNDIQKEFDPPQVMDDCPRTGCHGSPECLTRPPTCGPSEFCDGKHLGKNNKYSRLSKKNGKNSRNENAEEHKNHKHLNAKYKCFPATVDQPIVIPLPQNPPCCPCP</sequence>
<dbReference type="OrthoDB" id="6611808at2759"/>